<evidence type="ECO:0000256" key="8">
    <source>
        <dbReference type="ARBA" id="ARBA00048988"/>
    </source>
</evidence>
<dbReference type="PROSITE" id="PS51198">
    <property type="entry name" value="UVRD_HELICASE_ATP_BIND"/>
    <property type="match status" value="1"/>
</dbReference>
<gene>
    <name evidence="11" type="primary">uvrD4</name>
    <name evidence="11" type="ORF">Nocox_38565</name>
</gene>
<dbReference type="InterPro" id="IPR014017">
    <property type="entry name" value="DNA_helicase_UvrD-like_C"/>
</dbReference>
<keyword evidence="1 9" id="KW-0547">Nucleotide-binding</keyword>
<evidence type="ECO:0000313" key="11">
    <source>
        <dbReference type="EMBL" id="QYC45263.1"/>
    </source>
</evidence>
<dbReference type="InterPro" id="IPR027417">
    <property type="entry name" value="P-loop_NTPase"/>
</dbReference>
<dbReference type="Pfam" id="PF00580">
    <property type="entry name" value="UvrD-helicase"/>
    <property type="match status" value="2"/>
</dbReference>
<dbReference type="GO" id="GO:0016787">
    <property type="term" value="F:hydrolase activity"/>
    <property type="evidence" value="ECO:0007669"/>
    <property type="project" value="UniProtKB-KW"/>
</dbReference>
<reference evidence="11 12" key="1">
    <citation type="journal article" date="2021" name="ACS Chem. Biol.">
        <title>Genomic-Led Discovery of a Novel Glycopeptide Antibiotic by Nonomuraea coxensis DSM 45129.</title>
        <authorList>
            <person name="Yushchuk O."/>
            <person name="Vior N.M."/>
            <person name="Andreo-Vidal A."/>
            <person name="Berini F."/>
            <person name="Ruckert C."/>
            <person name="Busche T."/>
            <person name="Binda E."/>
            <person name="Kalinowski J."/>
            <person name="Truman A.W."/>
            <person name="Marinelli F."/>
        </authorList>
    </citation>
    <scope>NUCLEOTIDE SEQUENCE [LARGE SCALE GENOMIC DNA]</scope>
    <source>
        <strain evidence="11 12">DSM 45129</strain>
    </source>
</reference>
<dbReference type="GO" id="GO:0003678">
    <property type="term" value="F:DNA helicase activity"/>
    <property type="evidence" value="ECO:0007669"/>
    <property type="project" value="UniProtKB-EC"/>
</dbReference>
<dbReference type="Proteomes" id="UP000824681">
    <property type="component" value="Chromosome"/>
</dbReference>
<dbReference type="SUPFAM" id="SSF52540">
    <property type="entry name" value="P-loop containing nucleoside triphosphate hydrolases"/>
    <property type="match status" value="1"/>
</dbReference>
<dbReference type="EMBL" id="CP068985">
    <property type="protein sequence ID" value="QYC45263.1"/>
    <property type="molecule type" value="Genomic_DNA"/>
</dbReference>
<evidence type="ECO:0000256" key="5">
    <source>
        <dbReference type="ARBA" id="ARBA00023235"/>
    </source>
</evidence>
<name>A0ABX8UBW8_9ACTN</name>
<evidence type="ECO:0000259" key="10">
    <source>
        <dbReference type="PROSITE" id="PS51198"/>
    </source>
</evidence>
<dbReference type="EC" id="5.6.2.4" evidence="7"/>
<dbReference type="InterPro" id="IPR000212">
    <property type="entry name" value="DNA_helicase_UvrD/REP"/>
</dbReference>
<comment type="catalytic activity">
    <reaction evidence="8">
        <text>ATP + H2O = ADP + phosphate + H(+)</text>
        <dbReference type="Rhea" id="RHEA:13065"/>
        <dbReference type="ChEBI" id="CHEBI:15377"/>
        <dbReference type="ChEBI" id="CHEBI:15378"/>
        <dbReference type="ChEBI" id="CHEBI:30616"/>
        <dbReference type="ChEBI" id="CHEBI:43474"/>
        <dbReference type="ChEBI" id="CHEBI:456216"/>
        <dbReference type="EC" id="5.6.2.4"/>
    </reaction>
</comment>
<evidence type="ECO:0000256" key="4">
    <source>
        <dbReference type="ARBA" id="ARBA00022840"/>
    </source>
</evidence>
<feature type="domain" description="UvrD-like helicase ATP-binding" evidence="10">
    <location>
        <begin position="10"/>
        <end position="562"/>
    </location>
</feature>
<dbReference type="InterPro" id="IPR014016">
    <property type="entry name" value="UvrD-like_ATP-bd"/>
</dbReference>
<dbReference type="Gene3D" id="3.40.50.300">
    <property type="entry name" value="P-loop containing nucleotide triphosphate hydrolases"/>
    <property type="match status" value="2"/>
</dbReference>
<evidence type="ECO:0000256" key="6">
    <source>
        <dbReference type="ARBA" id="ARBA00034617"/>
    </source>
</evidence>
<sequence>MSDAYSGTPALTAEQRAVVEQPADALTLVTAQAGAGKTHTLVRRLDRLVAEEDVSAGEILVLTFSRAAVRELKNRLSRYGEAARNVRAQTFDSWALGLLRQVDAQGGWLDKSFDARIEGAQEAIEKGLADELYEDDLRHVVIDEVQDLVGARRDLVETLLERYDCGFTVVGDPAQSIYGFTVENPDEREGETNRFFDWLRITFGEELTELSLTENFRARTRDAQVACHFGPRLRTLAESGDANGEAHYNELRHVLADVTDFGDFDAFAADALTGYAGTTAILCRYNGQALVVSERLHALGVPHRLQRSAQDRVAPAWLGLLMARCDASSLSRKSFDELISDLPLPDGSETDSLWRLLQRTGSGRGSDRFLDLARLRSALATGRLPDELTAQPPARLVVSSFHRAKGLEFDRVLVVDPGPLRVADSSKRKKVDQNPAEEARLLYVAMTRPRDELYRISELETRTIRTDDGTGRWGRYHFQYWRRDGLELKGGDVLTEYPAGTVDFDAVAADVQHYLGTAVRPGDEVKLERLHPEPVGMLESPPYLIRHDGRPIGTASEKFRSDLFKFLKQSPKFVPRSFPALISGVHVDAVETVAGNEAAGIRAGLNPLGVWLAPRLVGLSTFTWDKKEPDVQAQ</sequence>
<keyword evidence="4 9" id="KW-0067">ATP-binding</keyword>
<dbReference type="Pfam" id="PF13361">
    <property type="entry name" value="UvrD_C"/>
    <property type="match status" value="1"/>
</dbReference>
<organism evidence="11 12">
    <name type="scientific">Nonomuraea coxensis DSM 45129</name>
    <dbReference type="NCBI Taxonomy" id="1122611"/>
    <lineage>
        <taxon>Bacteria</taxon>
        <taxon>Bacillati</taxon>
        <taxon>Actinomycetota</taxon>
        <taxon>Actinomycetes</taxon>
        <taxon>Streptosporangiales</taxon>
        <taxon>Streptosporangiaceae</taxon>
        <taxon>Nonomuraea</taxon>
    </lineage>
</organism>
<dbReference type="RefSeq" id="WP_020546966.1">
    <property type="nucleotide sequence ID" value="NZ_CP068985.1"/>
</dbReference>
<evidence type="ECO:0000256" key="1">
    <source>
        <dbReference type="ARBA" id="ARBA00022741"/>
    </source>
</evidence>
<proteinExistence type="predicted"/>
<comment type="catalytic activity">
    <reaction evidence="6">
        <text>Couples ATP hydrolysis with the unwinding of duplex DNA by translocating in the 3'-5' direction.</text>
        <dbReference type="EC" id="5.6.2.4"/>
    </reaction>
</comment>
<dbReference type="PANTHER" id="PTHR11070">
    <property type="entry name" value="UVRD / RECB / PCRA DNA HELICASE FAMILY MEMBER"/>
    <property type="match status" value="1"/>
</dbReference>
<accession>A0ABX8UBW8</accession>
<keyword evidence="5" id="KW-0413">Isomerase</keyword>
<feature type="binding site" evidence="9">
    <location>
        <begin position="31"/>
        <end position="38"/>
    </location>
    <ligand>
        <name>ATP</name>
        <dbReference type="ChEBI" id="CHEBI:30616"/>
    </ligand>
</feature>
<keyword evidence="2 9" id="KW-0378">Hydrolase</keyword>
<evidence type="ECO:0000256" key="2">
    <source>
        <dbReference type="ARBA" id="ARBA00022801"/>
    </source>
</evidence>
<evidence type="ECO:0000256" key="3">
    <source>
        <dbReference type="ARBA" id="ARBA00022806"/>
    </source>
</evidence>
<evidence type="ECO:0000256" key="7">
    <source>
        <dbReference type="ARBA" id="ARBA00034808"/>
    </source>
</evidence>
<dbReference type="PANTHER" id="PTHR11070:SF2">
    <property type="entry name" value="ATP-DEPENDENT DNA HELICASE SRS2"/>
    <property type="match status" value="1"/>
</dbReference>
<dbReference type="CDD" id="cd17932">
    <property type="entry name" value="DEXQc_UvrD"/>
    <property type="match status" value="1"/>
</dbReference>
<keyword evidence="3 9" id="KW-0347">Helicase</keyword>
<protein>
    <recommendedName>
        <fullName evidence="7">DNA 3'-5' helicase</fullName>
        <ecNumber evidence="7">5.6.2.4</ecNumber>
    </recommendedName>
</protein>
<evidence type="ECO:0000256" key="9">
    <source>
        <dbReference type="PROSITE-ProRule" id="PRU00560"/>
    </source>
</evidence>
<evidence type="ECO:0000313" key="12">
    <source>
        <dbReference type="Proteomes" id="UP000824681"/>
    </source>
</evidence>
<keyword evidence="12" id="KW-1185">Reference proteome</keyword>